<reference evidence="1" key="2">
    <citation type="submission" date="2007-04" db="EMBL/GenBank/DDBJ databases">
        <title>The genome of the human body louse.</title>
        <authorList>
            <consortium name="The Human Body Louse Genome Consortium"/>
            <person name="Kirkness E."/>
            <person name="Walenz B."/>
            <person name="Hass B."/>
            <person name="Bruggner R."/>
            <person name="Strausberg R."/>
        </authorList>
    </citation>
    <scope>NUCLEOTIDE SEQUENCE</scope>
    <source>
        <strain evidence="1">USDA</strain>
    </source>
</reference>
<gene>
    <name evidence="2" type="primary">8235515</name>
    <name evidence="1" type="ORF">Phum_PHUM265580</name>
</gene>
<protein>
    <submittedName>
        <fullName evidence="1 2">Uncharacterized protein</fullName>
    </submittedName>
</protein>
<keyword evidence="3" id="KW-1185">Reference proteome</keyword>
<dbReference type="KEGG" id="phu:Phum_PHUM265580"/>
<dbReference type="EMBL" id="DS235248">
    <property type="protein sequence ID" value="EEB13896.1"/>
    <property type="molecule type" value="Genomic_DNA"/>
</dbReference>
<dbReference type="EMBL" id="AAZO01003072">
    <property type="status" value="NOT_ANNOTATED_CDS"/>
    <property type="molecule type" value="Genomic_DNA"/>
</dbReference>
<organism>
    <name type="scientific">Pediculus humanus subsp. corporis</name>
    <name type="common">Body louse</name>
    <dbReference type="NCBI Taxonomy" id="121224"/>
    <lineage>
        <taxon>Eukaryota</taxon>
        <taxon>Metazoa</taxon>
        <taxon>Ecdysozoa</taxon>
        <taxon>Arthropoda</taxon>
        <taxon>Hexapoda</taxon>
        <taxon>Insecta</taxon>
        <taxon>Pterygota</taxon>
        <taxon>Neoptera</taxon>
        <taxon>Paraneoptera</taxon>
        <taxon>Psocodea</taxon>
        <taxon>Troctomorpha</taxon>
        <taxon>Phthiraptera</taxon>
        <taxon>Anoplura</taxon>
        <taxon>Pediculidae</taxon>
        <taxon>Pediculus</taxon>
    </lineage>
</organism>
<dbReference type="RefSeq" id="XP_002426634.1">
    <property type="nucleotide sequence ID" value="XM_002426589.1"/>
</dbReference>
<evidence type="ECO:0000313" key="2">
    <source>
        <dbReference type="EnsemblMetazoa" id="PHUM265580-PA"/>
    </source>
</evidence>
<dbReference type="EnsemblMetazoa" id="PHUM265580-RA">
    <property type="protein sequence ID" value="PHUM265580-PA"/>
    <property type="gene ID" value="PHUM265580"/>
</dbReference>
<dbReference type="InParanoid" id="E0VKJ0"/>
<name>E0VKJ0_PEDHC</name>
<proteinExistence type="predicted"/>
<dbReference type="CTD" id="8235515"/>
<dbReference type="AlphaFoldDB" id="E0VKJ0"/>
<evidence type="ECO:0000313" key="3">
    <source>
        <dbReference type="Proteomes" id="UP000009046"/>
    </source>
</evidence>
<dbReference type="VEuPathDB" id="VectorBase:PHUM265580"/>
<evidence type="ECO:0000313" key="1">
    <source>
        <dbReference type="EMBL" id="EEB13896.1"/>
    </source>
</evidence>
<sequence>MFCIHLNFSLVVSVRFKKGHGSREREIKRLLRNELNVCETKLLNLSFFKAVKTVRLWNVPPIF</sequence>
<accession>E0VKJ0</accession>
<dbReference type="GeneID" id="8235515"/>
<reference evidence="2" key="3">
    <citation type="submission" date="2021-02" db="UniProtKB">
        <authorList>
            <consortium name="EnsemblMetazoa"/>
        </authorList>
    </citation>
    <scope>IDENTIFICATION</scope>
    <source>
        <strain evidence="2">USDA</strain>
    </source>
</reference>
<reference evidence="1" key="1">
    <citation type="submission" date="2007-04" db="EMBL/GenBank/DDBJ databases">
        <title>Annotation of Pediculus humanus corporis strain USDA.</title>
        <authorList>
            <person name="Kirkness E."/>
            <person name="Hannick L."/>
            <person name="Hass B."/>
            <person name="Bruggner R."/>
            <person name="Lawson D."/>
            <person name="Bidwell S."/>
            <person name="Joardar V."/>
            <person name="Caler E."/>
            <person name="Walenz B."/>
            <person name="Inman J."/>
            <person name="Schobel S."/>
            <person name="Galinsky K."/>
            <person name="Amedeo P."/>
            <person name="Strausberg R."/>
        </authorList>
    </citation>
    <scope>NUCLEOTIDE SEQUENCE</scope>
    <source>
        <strain evidence="1">USDA</strain>
    </source>
</reference>
<dbReference type="Proteomes" id="UP000009046">
    <property type="component" value="Unassembled WGS sequence"/>
</dbReference>
<dbReference type="HOGENOM" id="CLU_2888448_0_0_1"/>